<dbReference type="AlphaFoldDB" id="A0A9K3JHJ1"/>
<sequence length="132" mass="15167">MQMQTDVMLMSNHQSDSFPRSLTEQFRLSVQDCSRQMLGVNWSSVNRHGSTIKYSFSFRNFKSYLSWTVGLTMRPDLFQAKACSKPMVKDLSGHCTVGVIRVPQLFYKQNAISKHITSNMEIMTRSPINGMF</sequence>
<evidence type="ECO:0000313" key="2">
    <source>
        <dbReference type="Proteomes" id="UP000215914"/>
    </source>
</evidence>
<evidence type="ECO:0000313" key="1">
    <source>
        <dbReference type="EMBL" id="KAF5814737.1"/>
    </source>
</evidence>
<reference evidence="1" key="2">
    <citation type="submission" date="2020-06" db="EMBL/GenBank/DDBJ databases">
        <title>Helianthus annuus Genome sequencing and assembly Release 2.</title>
        <authorList>
            <person name="Gouzy J."/>
            <person name="Langlade N."/>
            <person name="Munos S."/>
        </authorList>
    </citation>
    <scope>NUCLEOTIDE SEQUENCE</scope>
    <source>
        <tissue evidence="1">Leaves</tissue>
    </source>
</reference>
<dbReference type="EMBL" id="MNCJ02000318">
    <property type="protein sequence ID" value="KAF5814737.1"/>
    <property type="molecule type" value="Genomic_DNA"/>
</dbReference>
<organism evidence="1 2">
    <name type="scientific">Helianthus annuus</name>
    <name type="common">Common sunflower</name>
    <dbReference type="NCBI Taxonomy" id="4232"/>
    <lineage>
        <taxon>Eukaryota</taxon>
        <taxon>Viridiplantae</taxon>
        <taxon>Streptophyta</taxon>
        <taxon>Embryophyta</taxon>
        <taxon>Tracheophyta</taxon>
        <taxon>Spermatophyta</taxon>
        <taxon>Magnoliopsida</taxon>
        <taxon>eudicotyledons</taxon>
        <taxon>Gunneridae</taxon>
        <taxon>Pentapetalae</taxon>
        <taxon>asterids</taxon>
        <taxon>campanulids</taxon>
        <taxon>Asterales</taxon>
        <taxon>Asteraceae</taxon>
        <taxon>Asteroideae</taxon>
        <taxon>Heliantheae alliance</taxon>
        <taxon>Heliantheae</taxon>
        <taxon>Helianthus</taxon>
    </lineage>
</organism>
<dbReference type="Proteomes" id="UP000215914">
    <property type="component" value="Unassembled WGS sequence"/>
</dbReference>
<proteinExistence type="predicted"/>
<accession>A0A9K3JHJ1</accession>
<name>A0A9K3JHJ1_HELAN</name>
<protein>
    <submittedName>
        <fullName evidence="1">Uncharacterized protein</fullName>
    </submittedName>
</protein>
<reference evidence="1" key="1">
    <citation type="journal article" date="2017" name="Nature">
        <title>The sunflower genome provides insights into oil metabolism, flowering and Asterid evolution.</title>
        <authorList>
            <person name="Badouin H."/>
            <person name="Gouzy J."/>
            <person name="Grassa C.J."/>
            <person name="Murat F."/>
            <person name="Staton S.E."/>
            <person name="Cottret L."/>
            <person name="Lelandais-Briere C."/>
            <person name="Owens G.L."/>
            <person name="Carrere S."/>
            <person name="Mayjonade B."/>
            <person name="Legrand L."/>
            <person name="Gill N."/>
            <person name="Kane N.C."/>
            <person name="Bowers J.E."/>
            <person name="Hubner S."/>
            <person name="Bellec A."/>
            <person name="Berard A."/>
            <person name="Berges H."/>
            <person name="Blanchet N."/>
            <person name="Boniface M.C."/>
            <person name="Brunel D."/>
            <person name="Catrice O."/>
            <person name="Chaidir N."/>
            <person name="Claudel C."/>
            <person name="Donnadieu C."/>
            <person name="Faraut T."/>
            <person name="Fievet G."/>
            <person name="Helmstetter N."/>
            <person name="King M."/>
            <person name="Knapp S.J."/>
            <person name="Lai Z."/>
            <person name="Le Paslier M.C."/>
            <person name="Lippi Y."/>
            <person name="Lorenzon L."/>
            <person name="Mandel J.R."/>
            <person name="Marage G."/>
            <person name="Marchand G."/>
            <person name="Marquand E."/>
            <person name="Bret-Mestries E."/>
            <person name="Morien E."/>
            <person name="Nambeesan S."/>
            <person name="Nguyen T."/>
            <person name="Pegot-Espagnet P."/>
            <person name="Pouilly N."/>
            <person name="Raftis F."/>
            <person name="Sallet E."/>
            <person name="Schiex T."/>
            <person name="Thomas J."/>
            <person name="Vandecasteele C."/>
            <person name="Vares D."/>
            <person name="Vear F."/>
            <person name="Vautrin S."/>
            <person name="Crespi M."/>
            <person name="Mangin B."/>
            <person name="Burke J.M."/>
            <person name="Salse J."/>
            <person name="Munos S."/>
            <person name="Vincourt P."/>
            <person name="Rieseberg L.H."/>
            <person name="Langlade N.B."/>
        </authorList>
    </citation>
    <scope>NUCLEOTIDE SEQUENCE</scope>
    <source>
        <tissue evidence="1">Leaves</tissue>
    </source>
</reference>
<comment type="caution">
    <text evidence="1">The sequence shown here is derived from an EMBL/GenBank/DDBJ whole genome shotgun (WGS) entry which is preliminary data.</text>
</comment>
<dbReference type="Gramene" id="mRNA:HanXRQr2_Chr03g0114461">
    <property type="protein sequence ID" value="CDS:HanXRQr2_Chr03g0114461.1"/>
    <property type="gene ID" value="HanXRQr2_Chr03g0114461"/>
</dbReference>
<keyword evidence="2" id="KW-1185">Reference proteome</keyword>
<gene>
    <name evidence="1" type="ORF">HanXRQr2_Chr03g0114461</name>
</gene>